<comment type="subcellular location">
    <subcellularLocation>
        <location evidence="3">Chromosome</location>
        <location evidence="3">Centromere</location>
        <location evidence="3">Kinetochore</location>
    </subcellularLocation>
    <subcellularLocation>
        <location evidence="2">Cytoplasm</location>
        <location evidence="2">Cytoskeleton</location>
        <location evidence="2">Spindle</location>
    </subcellularLocation>
    <subcellularLocation>
        <location evidence="1">Nucleus</location>
    </subcellularLocation>
</comment>
<keyword evidence="13" id="KW-0206">Cytoskeleton</keyword>
<dbReference type="Pfam" id="PF08657">
    <property type="entry name" value="DASH_Spc34"/>
    <property type="match status" value="1"/>
</dbReference>
<protein>
    <recommendedName>
        <fullName evidence="17">DASH complex subunit SPC34</fullName>
    </recommendedName>
    <alternativeName>
        <fullName evidence="18">Outer kinetochore protein SPC34</fullName>
    </alternativeName>
</protein>
<name>A0AAD9FVT9_PAPLA</name>
<dbReference type="GO" id="GO:0051301">
    <property type="term" value="P:cell division"/>
    <property type="evidence" value="ECO:0007669"/>
    <property type="project" value="UniProtKB-KW"/>
</dbReference>
<evidence type="ECO:0000256" key="11">
    <source>
        <dbReference type="ARBA" id="ARBA00022838"/>
    </source>
</evidence>
<dbReference type="InterPro" id="IPR013966">
    <property type="entry name" value="Spc34"/>
</dbReference>
<feature type="region of interest" description="Disordered" evidence="19">
    <location>
        <begin position="194"/>
        <end position="370"/>
    </location>
</feature>
<feature type="compositionally biased region" description="Low complexity" evidence="19">
    <location>
        <begin position="306"/>
        <end position="327"/>
    </location>
</feature>
<evidence type="ECO:0000313" key="21">
    <source>
        <dbReference type="Proteomes" id="UP001182556"/>
    </source>
</evidence>
<dbReference type="Proteomes" id="UP001182556">
    <property type="component" value="Unassembled WGS sequence"/>
</dbReference>
<reference evidence="20" key="1">
    <citation type="submission" date="2023-02" db="EMBL/GenBank/DDBJ databases">
        <title>Identification and recombinant expression of a fungal hydrolase from Papiliotrema laurentii that hydrolyzes apple cutin and clears colloidal polyester polyurethane.</title>
        <authorList>
            <consortium name="DOE Joint Genome Institute"/>
            <person name="Roman V.A."/>
            <person name="Bojanowski C."/>
            <person name="Crable B.R."/>
            <person name="Wagner D.N."/>
            <person name="Hung C.S."/>
            <person name="Nadeau L.J."/>
            <person name="Schratz L."/>
            <person name="Haridas S."/>
            <person name="Pangilinan J."/>
            <person name="Lipzen A."/>
            <person name="Na H."/>
            <person name="Yan M."/>
            <person name="Ng V."/>
            <person name="Grigoriev I.V."/>
            <person name="Spatafora J.W."/>
            <person name="Barlow D."/>
            <person name="Biffinger J."/>
            <person name="Kelley-Loughnane N."/>
            <person name="Varaljay V.A."/>
            <person name="Crookes-Goodson W.J."/>
        </authorList>
    </citation>
    <scope>NUCLEOTIDE SEQUENCE</scope>
    <source>
        <strain evidence="20">5307AH</strain>
    </source>
</reference>
<accession>A0AAD9FVT9</accession>
<keyword evidence="12" id="KW-0175">Coiled coil</keyword>
<sequence>MPSLSDTLAHLHAQSHQIVSLSNANYKPPGPFVDAVLRSHDVLSLIRDADPSEARLFKFVGEETSGNKRVEKRDGGVVTPLKQLKNGTATGMASEGKDNVRAILQTAMTLVDDYRPMPRARTHIQELIDAHQAQSERVAELERLIQEVTEGSNQPQPSSPTPKTTSQPPSRPALSVDEAIKAEAAALKRLEAHIAPHRPSLPSATSTTPAHKTGPIPNSPPPTSAHPFTAPTPSRTPSAKTPNHIHIANSLVNGTTPRRPIQQPINRFSPLKLIGTPRTAPRGDALRYSHDEPEDEDVVQPRTIFSRTSMLRSSSSSLKRSVNSQRSLSPEKQVDEDETVRFGSLPQAVAPEPANAGAPPSPEPMESDQTMTLEAEVVQHPSPVKATPPSPQVAGPRRVEGVEIESDLVRRSTDKIHSMWSDMLRQGLKPGETAPEDPESIVKHLYKISRSDPDPTTSDIASVSSLSSAADQGKASSPITTQSILLAHLFLLILRTPDGTVTMQASKDTLGSIVKARGWTFEDDFITKTIYAGVGKRVVKIDRKGGFGGRVFFAL</sequence>
<evidence type="ECO:0000256" key="1">
    <source>
        <dbReference type="ARBA" id="ARBA00004123"/>
    </source>
</evidence>
<feature type="region of interest" description="Disordered" evidence="19">
    <location>
        <begin position="149"/>
        <end position="173"/>
    </location>
</feature>
<keyword evidence="14" id="KW-0539">Nucleus</keyword>
<dbReference type="GO" id="GO:0005876">
    <property type="term" value="C:spindle microtubule"/>
    <property type="evidence" value="ECO:0007669"/>
    <property type="project" value="InterPro"/>
</dbReference>
<evidence type="ECO:0000313" key="20">
    <source>
        <dbReference type="EMBL" id="KAK1927154.1"/>
    </source>
</evidence>
<keyword evidence="15" id="KW-0131">Cell cycle</keyword>
<evidence type="ECO:0000256" key="18">
    <source>
        <dbReference type="ARBA" id="ARBA00044346"/>
    </source>
</evidence>
<keyword evidence="6" id="KW-0963">Cytoplasm</keyword>
<keyword evidence="21" id="KW-1185">Reference proteome</keyword>
<organism evidence="20 21">
    <name type="scientific">Papiliotrema laurentii</name>
    <name type="common">Cryptococcus laurentii</name>
    <dbReference type="NCBI Taxonomy" id="5418"/>
    <lineage>
        <taxon>Eukaryota</taxon>
        <taxon>Fungi</taxon>
        <taxon>Dikarya</taxon>
        <taxon>Basidiomycota</taxon>
        <taxon>Agaricomycotina</taxon>
        <taxon>Tremellomycetes</taxon>
        <taxon>Tremellales</taxon>
        <taxon>Rhynchogastremaceae</taxon>
        <taxon>Papiliotrema</taxon>
    </lineage>
</organism>
<dbReference type="GO" id="GO:0008608">
    <property type="term" value="P:attachment of spindle microtubules to kinetochore"/>
    <property type="evidence" value="ECO:0007669"/>
    <property type="project" value="InterPro"/>
</dbReference>
<comment type="caution">
    <text evidence="20">The sequence shown here is derived from an EMBL/GenBank/DDBJ whole genome shotgun (WGS) entry which is preliminary data.</text>
</comment>
<evidence type="ECO:0000256" key="5">
    <source>
        <dbReference type="ARBA" id="ARBA00022454"/>
    </source>
</evidence>
<proteinExistence type="inferred from homology"/>
<evidence type="ECO:0000256" key="12">
    <source>
        <dbReference type="ARBA" id="ARBA00023054"/>
    </source>
</evidence>
<evidence type="ECO:0000256" key="19">
    <source>
        <dbReference type="SAM" id="MobiDB-lite"/>
    </source>
</evidence>
<keyword evidence="8" id="KW-0493">Microtubule</keyword>
<evidence type="ECO:0000256" key="17">
    <source>
        <dbReference type="ARBA" id="ARBA00044112"/>
    </source>
</evidence>
<evidence type="ECO:0000256" key="3">
    <source>
        <dbReference type="ARBA" id="ARBA00004629"/>
    </source>
</evidence>
<comment type="similarity">
    <text evidence="4">Belongs to the DASH complex SPC34 family.</text>
</comment>
<evidence type="ECO:0000256" key="4">
    <source>
        <dbReference type="ARBA" id="ARBA00008491"/>
    </source>
</evidence>
<dbReference type="AlphaFoldDB" id="A0AAD9FVT9"/>
<evidence type="ECO:0000256" key="9">
    <source>
        <dbReference type="ARBA" id="ARBA00022776"/>
    </source>
</evidence>
<evidence type="ECO:0000256" key="10">
    <source>
        <dbReference type="ARBA" id="ARBA00022829"/>
    </source>
</evidence>
<keyword evidence="5" id="KW-0158">Chromosome</keyword>
<evidence type="ECO:0000256" key="2">
    <source>
        <dbReference type="ARBA" id="ARBA00004186"/>
    </source>
</evidence>
<evidence type="ECO:0000256" key="6">
    <source>
        <dbReference type="ARBA" id="ARBA00022490"/>
    </source>
</evidence>
<keyword evidence="10" id="KW-0159">Chromosome partition</keyword>
<evidence type="ECO:0000256" key="15">
    <source>
        <dbReference type="ARBA" id="ARBA00023306"/>
    </source>
</evidence>
<keyword evidence="7" id="KW-0132">Cell division</keyword>
<evidence type="ECO:0000256" key="16">
    <source>
        <dbReference type="ARBA" id="ARBA00023328"/>
    </source>
</evidence>
<gene>
    <name evidence="20" type="ORF">DB88DRAFT_14805</name>
</gene>
<dbReference type="EMBL" id="JAODAN010000001">
    <property type="protein sequence ID" value="KAK1927154.1"/>
    <property type="molecule type" value="Genomic_DNA"/>
</dbReference>
<evidence type="ECO:0000256" key="14">
    <source>
        <dbReference type="ARBA" id="ARBA00023242"/>
    </source>
</evidence>
<dbReference type="GO" id="GO:0042729">
    <property type="term" value="C:DASH complex"/>
    <property type="evidence" value="ECO:0007669"/>
    <property type="project" value="InterPro"/>
</dbReference>
<feature type="compositionally biased region" description="Low complexity" evidence="19">
    <location>
        <begin position="152"/>
        <end position="168"/>
    </location>
</feature>
<evidence type="ECO:0000256" key="13">
    <source>
        <dbReference type="ARBA" id="ARBA00023212"/>
    </source>
</evidence>
<evidence type="ECO:0000256" key="7">
    <source>
        <dbReference type="ARBA" id="ARBA00022618"/>
    </source>
</evidence>
<keyword evidence="9" id="KW-0498">Mitosis</keyword>
<keyword evidence="16" id="KW-0137">Centromere</keyword>
<evidence type="ECO:0000256" key="8">
    <source>
        <dbReference type="ARBA" id="ARBA00022701"/>
    </source>
</evidence>
<keyword evidence="11" id="KW-0995">Kinetochore</keyword>
<feature type="compositionally biased region" description="Polar residues" evidence="19">
    <location>
        <begin position="231"/>
        <end position="241"/>
    </location>
</feature>